<keyword evidence="3" id="KW-1185">Reference proteome</keyword>
<evidence type="ECO:0000313" key="3">
    <source>
        <dbReference type="Proteomes" id="UP001299265"/>
    </source>
</evidence>
<gene>
    <name evidence="2" type="ORF">LQE92_07170</name>
</gene>
<dbReference type="EMBL" id="JAJNOR010000004">
    <property type="protein sequence ID" value="MCD2492413.1"/>
    <property type="molecule type" value="Genomic_DNA"/>
</dbReference>
<feature type="transmembrane region" description="Helical" evidence="1">
    <location>
        <begin position="20"/>
        <end position="39"/>
    </location>
</feature>
<evidence type="ECO:0000313" key="2">
    <source>
        <dbReference type="EMBL" id="MCD2492413.1"/>
    </source>
</evidence>
<keyword evidence="1" id="KW-0812">Transmembrane</keyword>
<dbReference type="Proteomes" id="UP001299265">
    <property type="component" value="Unassembled WGS sequence"/>
</dbReference>
<reference evidence="2 3" key="1">
    <citation type="submission" date="2021-11" db="EMBL/GenBank/DDBJ databases">
        <title>Lacrimispora sp. nov. NSJ-141 isolated from human feces.</title>
        <authorList>
            <person name="Abdugheni R."/>
        </authorList>
    </citation>
    <scope>NUCLEOTIDE SEQUENCE [LARGE SCALE GENOMIC DNA]</scope>
    <source>
        <strain evidence="2 3">NSJ-141</strain>
    </source>
</reference>
<dbReference type="RefSeq" id="WP_231062314.1">
    <property type="nucleotide sequence ID" value="NZ_JAJNOR010000004.1"/>
</dbReference>
<organism evidence="2 3">
    <name type="scientific">Lientehia hominis</name>
    <dbReference type="NCBI Taxonomy" id="2897778"/>
    <lineage>
        <taxon>Bacteria</taxon>
        <taxon>Bacillati</taxon>
        <taxon>Bacillota</taxon>
        <taxon>Clostridia</taxon>
        <taxon>Lachnospirales</taxon>
        <taxon>Lachnospiraceae</taxon>
        <taxon>Lientehia</taxon>
    </lineage>
</organism>
<protein>
    <submittedName>
        <fullName evidence="2">Uncharacterized protein</fullName>
    </submittedName>
</protein>
<accession>A0AAP2RKG5</accession>
<comment type="caution">
    <text evidence="2">The sequence shown here is derived from an EMBL/GenBank/DDBJ whole genome shotgun (WGS) entry which is preliminary data.</text>
</comment>
<name>A0AAP2RKG5_9FIRM</name>
<proteinExistence type="predicted"/>
<sequence length="150" mass="17209">MSDDYNALSYRHKLRVAFRTALILLAVVLGVAVPAVWCWEQSVLKRQTLREAKNVLENMDLLSLEYYGFGEPLADSSRPSGLSEYAEEEIRRFAGVEGEIHLAAWNQKESAVTAMTYQKGKYLVQFRREKAGENGTWEVYRSLHRYGKQS</sequence>
<keyword evidence="1" id="KW-0472">Membrane</keyword>
<dbReference type="AlphaFoldDB" id="A0AAP2RKG5"/>
<evidence type="ECO:0000256" key="1">
    <source>
        <dbReference type="SAM" id="Phobius"/>
    </source>
</evidence>
<keyword evidence="1" id="KW-1133">Transmembrane helix</keyword>